<evidence type="ECO:0000313" key="2">
    <source>
        <dbReference type="Proteomes" id="UP000663834"/>
    </source>
</evidence>
<dbReference type="Proteomes" id="UP000663834">
    <property type="component" value="Unassembled WGS sequence"/>
</dbReference>
<comment type="caution">
    <text evidence="1">The sequence shown here is derived from an EMBL/GenBank/DDBJ whole genome shotgun (WGS) entry which is preliminary data.</text>
</comment>
<dbReference type="OrthoDB" id="10415841at2759"/>
<sequence>MIVDITPDEIKRKHQLFIMRSRYAYKVSLAKFSFLFKILQSYFVYYRWKELIVTCDYKVLSSQVSATPLKLQDNMEAPTPKRRKNKIMTDECLIKLRQRYDEDRLDIPSFLKVAGPRCFQRPPKS</sequence>
<organism evidence="1 2">
    <name type="scientific">Rotaria magnacalcarata</name>
    <dbReference type="NCBI Taxonomy" id="392030"/>
    <lineage>
        <taxon>Eukaryota</taxon>
        <taxon>Metazoa</taxon>
        <taxon>Spiralia</taxon>
        <taxon>Gnathifera</taxon>
        <taxon>Rotifera</taxon>
        <taxon>Eurotatoria</taxon>
        <taxon>Bdelloidea</taxon>
        <taxon>Philodinida</taxon>
        <taxon>Philodinidae</taxon>
        <taxon>Rotaria</taxon>
    </lineage>
</organism>
<reference evidence="1" key="1">
    <citation type="submission" date="2021-02" db="EMBL/GenBank/DDBJ databases">
        <authorList>
            <person name="Nowell W R."/>
        </authorList>
    </citation>
    <scope>NUCLEOTIDE SEQUENCE</scope>
</reference>
<dbReference type="EMBL" id="CAJNOW010006465">
    <property type="protein sequence ID" value="CAF1486332.1"/>
    <property type="molecule type" value="Genomic_DNA"/>
</dbReference>
<name>A0A815S354_9BILA</name>
<protein>
    <submittedName>
        <fullName evidence="1">Uncharacterized protein</fullName>
    </submittedName>
</protein>
<gene>
    <name evidence="1" type="ORF">KQP761_LOCUS13847</name>
</gene>
<accession>A0A815S354</accession>
<evidence type="ECO:0000313" key="1">
    <source>
        <dbReference type="EMBL" id="CAF1486332.1"/>
    </source>
</evidence>
<dbReference type="AlphaFoldDB" id="A0A815S354"/>
<proteinExistence type="predicted"/>